<organism evidence="1 2">
    <name type="scientific">Gossypium lobatum</name>
    <dbReference type="NCBI Taxonomy" id="34289"/>
    <lineage>
        <taxon>Eukaryota</taxon>
        <taxon>Viridiplantae</taxon>
        <taxon>Streptophyta</taxon>
        <taxon>Embryophyta</taxon>
        <taxon>Tracheophyta</taxon>
        <taxon>Spermatophyta</taxon>
        <taxon>Magnoliopsida</taxon>
        <taxon>eudicotyledons</taxon>
        <taxon>Gunneridae</taxon>
        <taxon>Pentapetalae</taxon>
        <taxon>rosids</taxon>
        <taxon>malvids</taxon>
        <taxon>Malvales</taxon>
        <taxon>Malvaceae</taxon>
        <taxon>Malvoideae</taxon>
        <taxon>Gossypium</taxon>
    </lineage>
</organism>
<comment type="caution">
    <text evidence="1">The sequence shown here is derived from an EMBL/GenBank/DDBJ whole genome shotgun (WGS) entry which is preliminary data.</text>
</comment>
<gene>
    <name evidence="1" type="ORF">Golob_012724</name>
</gene>
<dbReference type="Proteomes" id="UP000593572">
    <property type="component" value="Unassembled WGS sequence"/>
</dbReference>
<evidence type="ECO:0008006" key="3">
    <source>
        <dbReference type="Google" id="ProtNLM"/>
    </source>
</evidence>
<dbReference type="EMBL" id="JABEZX010000004">
    <property type="protein sequence ID" value="MBA0553550.1"/>
    <property type="molecule type" value="Genomic_DNA"/>
</dbReference>
<name>A0A7J8LMB6_9ROSI</name>
<evidence type="ECO:0000313" key="2">
    <source>
        <dbReference type="Proteomes" id="UP000593572"/>
    </source>
</evidence>
<protein>
    <recommendedName>
        <fullName evidence="3">Reverse transcriptase zinc-binding domain-containing protein</fullName>
    </recommendedName>
</protein>
<sequence length="133" mass="15406">MVVCPGYGAAAENIDHIFRECLVRREVWVSSNLEWTDRNKGLHEGKKSTSLEIAAWINKYIKELEGCKVRDFTMRHESISWCPPVGSIFKLNFDAAFDDSRAKSVLVEWLEILRGRSSPSKQWLMGRWPLHLQ</sequence>
<evidence type="ECO:0000313" key="1">
    <source>
        <dbReference type="EMBL" id="MBA0553550.1"/>
    </source>
</evidence>
<proteinExistence type="predicted"/>
<accession>A0A7J8LMB6</accession>
<dbReference type="AlphaFoldDB" id="A0A7J8LMB6"/>
<reference evidence="1 2" key="1">
    <citation type="journal article" date="2019" name="Genome Biol. Evol.">
        <title>Insights into the evolution of the New World diploid cottons (Gossypium, subgenus Houzingenia) based on genome sequencing.</title>
        <authorList>
            <person name="Grover C.E."/>
            <person name="Arick M.A. 2nd"/>
            <person name="Thrash A."/>
            <person name="Conover J.L."/>
            <person name="Sanders W.S."/>
            <person name="Peterson D.G."/>
            <person name="Frelichowski J.E."/>
            <person name="Scheffler J.A."/>
            <person name="Scheffler B.E."/>
            <person name="Wendel J.F."/>
        </authorList>
    </citation>
    <scope>NUCLEOTIDE SEQUENCE [LARGE SCALE GENOMIC DNA]</scope>
    <source>
        <strain evidence="1">157</strain>
        <tissue evidence="1">Leaf</tissue>
    </source>
</reference>
<keyword evidence="2" id="KW-1185">Reference proteome</keyword>